<dbReference type="InterPro" id="IPR039424">
    <property type="entry name" value="SBP_5"/>
</dbReference>
<evidence type="ECO:0000256" key="4">
    <source>
        <dbReference type="ARBA" id="ARBA00022729"/>
    </source>
</evidence>
<name>A0A1I6W5E1_9ACTN</name>
<dbReference type="PANTHER" id="PTHR30290:SF10">
    <property type="entry name" value="PERIPLASMIC OLIGOPEPTIDE-BINDING PROTEIN-RELATED"/>
    <property type="match status" value="1"/>
</dbReference>
<dbReference type="EMBL" id="FPAB01000013">
    <property type="protein sequence ID" value="SFT21203.1"/>
    <property type="molecule type" value="Genomic_DNA"/>
</dbReference>
<dbReference type="InterPro" id="IPR030678">
    <property type="entry name" value="Peptide/Ni-bd"/>
</dbReference>
<dbReference type="GO" id="GO:0042597">
    <property type="term" value="C:periplasmic space"/>
    <property type="evidence" value="ECO:0007669"/>
    <property type="project" value="UniProtKB-ARBA"/>
</dbReference>
<dbReference type="Gene3D" id="3.40.190.10">
    <property type="entry name" value="Periplasmic binding protein-like II"/>
    <property type="match status" value="1"/>
</dbReference>
<keyword evidence="3" id="KW-0813">Transport</keyword>
<dbReference type="Pfam" id="PF00496">
    <property type="entry name" value="SBP_bac_5"/>
    <property type="match status" value="1"/>
</dbReference>
<keyword evidence="7" id="KW-1185">Reference proteome</keyword>
<dbReference type="PIRSF" id="PIRSF002741">
    <property type="entry name" value="MppA"/>
    <property type="match status" value="1"/>
</dbReference>
<gene>
    <name evidence="6" type="ORF">SAMN05444716_11313</name>
</gene>
<proteinExistence type="inferred from homology"/>
<dbReference type="AlphaFoldDB" id="A0A1I6W5E1"/>
<sequence length="531" mass="58246">MLVVGAVGGWLLFGPSGNDKDPIVVGSTSAPTSVDPGAATDAAAWYLMSNLYQSLLTFVPGKEEPEPDAAESCGFTDTELTVYRCTLREGLTFSNGREMTPEDVKFSYDRILAMGDRAEREADDPNIAEDDKFQYSGPITLLSSLETVRVDGQDIVFELSHTDATFPFIVAGTTGAIVDREKYEELEVRTDGKVDGSGPYLLKSYTPEVSAELVPNPSYDGPYEVSDFPITIRYFNQGEDGTSAEDLLAEAWDKGEIDVADGKLPPDVVAEINSASPDYRVYESTGGSIRVMTLSTQIEGSVMQDKTVRQVAAALLDRQAIARQVQRNTVEPLYSLIPVGFTGHGTPYHDLYGDAPDPAELQDKLESAGYELPLSFTLAYSRGAANHEEAELIEQQLEADGLFEVELEYHEWSDFIPMKNNAEFEAYLIGWRPDYPDPATFTDALLGPGDSMRTGYASDEINGLIEDTQAESDRGRTDQGFRQIHELAAEAATIVPVWQEKRLVVAAPDITGLQHLQGSSGVWRLWELSRL</sequence>
<organism evidence="6 7">
    <name type="scientific">Streptomyces harbinensis</name>
    <dbReference type="NCBI Taxonomy" id="1176198"/>
    <lineage>
        <taxon>Bacteria</taxon>
        <taxon>Bacillati</taxon>
        <taxon>Actinomycetota</taxon>
        <taxon>Actinomycetes</taxon>
        <taxon>Kitasatosporales</taxon>
        <taxon>Streptomycetaceae</taxon>
        <taxon>Streptomyces</taxon>
    </lineage>
</organism>
<dbReference type="Gene3D" id="3.10.105.10">
    <property type="entry name" value="Dipeptide-binding Protein, Domain 3"/>
    <property type="match status" value="1"/>
</dbReference>
<keyword evidence="4" id="KW-0732">Signal</keyword>
<accession>A0A1I6W5E1</accession>
<dbReference type="SUPFAM" id="SSF53850">
    <property type="entry name" value="Periplasmic binding protein-like II"/>
    <property type="match status" value="1"/>
</dbReference>
<evidence type="ECO:0000256" key="3">
    <source>
        <dbReference type="ARBA" id="ARBA00022448"/>
    </source>
</evidence>
<dbReference type="GO" id="GO:0030313">
    <property type="term" value="C:cell envelope"/>
    <property type="evidence" value="ECO:0007669"/>
    <property type="project" value="UniProtKB-SubCell"/>
</dbReference>
<dbReference type="GO" id="GO:0043190">
    <property type="term" value="C:ATP-binding cassette (ABC) transporter complex"/>
    <property type="evidence" value="ECO:0007669"/>
    <property type="project" value="InterPro"/>
</dbReference>
<dbReference type="PANTHER" id="PTHR30290">
    <property type="entry name" value="PERIPLASMIC BINDING COMPONENT OF ABC TRANSPORTER"/>
    <property type="match status" value="1"/>
</dbReference>
<dbReference type="GO" id="GO:0015833">
    <property type="term" value="P:peptide transport"/>
    <property type="evidence" value="ECO:0007669"/>
    <property type="project" value="TreeGrafter"/>
</dbReference>
<reference evidence="7" key="1">
    <citation type="submission" date="2016-10" db="EMBL/GenBank/DDBJ databases">
        <authorList>
            <person name="Varghese N."/>
            <person name="Submissions S."/>
        </authorList>
    </citation>
    <scope>NUCLEOTIDE SEQUENCE [LARGE SCALE GENOMIC DNA]</scope>
    <source>
        <strain evidence="7">CGMCC 4.7047</strain>
    </source>
</reference>
<protein>
    <submittedName>
        <fullName evidence="6">Peptide/nickel transport system substrate-binding protein</fullName>
    </submittedName>
</protein>
<comment type="subcellular location">
    <subcellularLocation>
        <location evidence="1">Cell envelope</location>
    </subcellularLocation>
</comment>
<dbReference type="Proteomes" id="UP000198873">
    <property type="component" value="Unassembled WGS sequence"/>
</dbReference>
<dbReference type="InterPro" id="IPR000914">
    <property type="entry name" value="SBP_5_dom"/>
</dbReference>
<dbReference type="STRING" id="1176198.SAMN05444716_11313"/>
<comment type="similarity">
    <text evidence="2">Belongs to the bacterial solute-binding protein 5 family.</text>
</comment>
<evidence type="ECO:0000259" key="5">
    <source>
        <dbReference type="Pfam" id="PF00496"/>
    </source>
</evidence>
<evidence type="ECO:0000313" key="7">
    <source>
        <dbReference type="Proteomes" id="UP000198873"/>
    </source>
</evidence>
<feature type="domain" description="Solute-binding protein family 5" evidence="5">
    <location>
        <begin position="64"/>
        <end position="451"/>
    </location>
</feature>
<evidence type="ECO:0000256" key="2">
    <source>
        <dbReference type="ARBA" id="ARBA00005695"/>
    </source>
</evidence>
<evidence type="ECO:0000313" key="6">
    <source>
        <dbReference type="EMBL" id="SFT21203.1"/>
    </source>
</evidence>
<dbReference type="GO" id="GO:1904680">
    <property type="term" value="F:peptide transmembrane transporter activity"/>
    <property type="evidence" value="ECO:0007669"/>
    <property type="project" value="TreeGrafter"/>
</dbReference>
<evidence type="ECO:0000256" key="1">
    <source>
        <dbReference type="ARBA" id="ARBA00004196"/>
    </source>
</evidence>